<gene>
    <name evidence="2" type="ORF">VitviT2T_007089</name>
</gene>
<evidence type="ECO:0000313" key="3">
    <source>
        <dbReference type="Proteomes" id="UP001227230"/>
    </source>
</evidence>
<name>A0ABY9BYX7_VITVI</name>
<keyword evidence="3" id="KW-1185">Reference proteome</keyword>
<accession>A0ABY9BYX7</accession>
<protein>
    <submittedName>
        <fullName evidence="2">Uncharacterized protein</fullName>
    </submittedName>
</protein>
<organism evidence="2 3">
    <name type="scientific">Vitis vinifera</name>
    <name type="common">Grape</name>
    <dbReference type="NCBI Taxonomy" id="29760"/>
    <lineage>
        <taxon>Eukaryota</taxon>
        <taxon>Viridiplantae</taxon>
        <taxon>Streptophyta</taxon>
        <taxon>Embryophyta</taxon>
        <taxon>Tracheophyta</taxon>
        <taxon>Spermatophyta</taxon>
        <taxon>Magnoliopsida</taxon>
        <taxon>eudicotyledons</taxon>
        <taxon>Gunneridae</taxon>
        <taxon>Pentapetalae</taxon>
        <taxon>rosids</taxon>
        <taxon>Vitales</taxon>
        <taxon>Vitaceae</taxon>
        <taxon>Viteae</taxon>
        <taxon>Vitis</taxon>
    </lineage>
</organism>
<dbReference type="Proteomes" id="UP001227230">
    <property type="component" value="Chromosome 5"/>
</dbReference>
<dbReference type="EMBL" id="CP126652">
    <property type="protein sequence ID" value="WJZ87729.1"/>
    <property type="molecule type" value="Genomic_DNA"/>
</dbReference>
<evidence type="ECO:0000256" key="1">
    <source>
        <dbReference type="SAM" id="MobiDB-lite"/>
    </source>
</evidence>
<evidence type="ECO:0000313" key="2">
    <source>
        <dbReference type="EMBL" id="WJZ87729.1"/>
    </source>
</evidence>
<feature type="region of interest" description="Disordered" evidence="1">
    <location>
        <begin position="1"/>
        <end position="74"/>
    </location>
</feature>
<sequence length="74" mass="8571">MREKNERAAEIEMQASDGSAREEEKKTASSLEMLKISKLGQNSQEPQRLRCKRLVGLKSDGGTRDEEKRHRRRD</sequence>
<proteinExistence type="predicted"/>
<feature type="compositionally biased region" description="Basic and acidic residues" evidence="1">
    <location>
        <begin position="1"/>
        <end position="10"/>
    </location>
</feature>
<reference evidence="2 3" key="1">
    <citation type="journal article" date="2023" name="Hortic Res">
        <title>The complete reference genome for grapevine (Vitis vinifera L.) genetics and breeding.</title>
        <authorList>
            <person name="Shi X."/>
            <person name="Cao S."/>
            <person name="Wang X."/>
            <person name="Huang S."/>
            <person name="Wang Y."/>
            <person name="Liu Z."/>
            <person name="Liu W."/>
            <person name="Leng X."/>
            <person name="Peng Y."/>
            <person name="Wang N."/>
            <person name="Wang Y."/>
            <person name="Ma Z."/>
            <person name="Xu X."/>
            <person name="Zhang F."/>
            <person name="Xue H."/>
            <person name="Zhong H."/>
            <person name="Wang Y."/>
            <person name="Zhang K."/>
            <person name="Velt A."/>
            <person name="Avia K."/>
            <person name="Holtgrawe D."/>
            <person name="Grimplet J."/>
            <person name="Matus J.T."/>
            <person name="Ware D."/>
            <person name="Wu X."/>
            <person name="Wang H."/>
            <person name="Liu C."/>
            <person name="Fang Y."/>
            <person name="Rustenholz C."/>
            <person name="Cheng Z."/>
            <person name="Xiao H."/>
            <person name="Zhou Y."/>
        </authorList>
    </citation>
    <scope>NUCLEOTIDE SEQUENCE [LARGE SCALE GENOMIC DNA]</scope>
    <source>
        <strain evidence="3">cv. Pinot noir / PN40024</strain>
        <tissue evidence="2">Leaf</tissue>
    </source>
</reference>